<dbReference type="Pfam" id="PF12802">
    <property type="entry name" value="MarR_2"/>
    <property type="match status" value="1"/>
</dbReference>
<name>A0ABY2X3Y3_9RHOB</name>
<dbReference type="InterPro" id="IPR039422">
    <property type="entry name" value="MarR/SlyA-like"/>
</dbReference>
<dbReference type="SMART" id="SM00347">
    <property type="entry name" value="HTH_MARR"/>
    <property type="match status" value="1"/>
</dbReference>
<proteinExistence type="predicted"/>
<dbReference type="SUPFAM" id="SSF46785">
    <property type="entry name" value="Winged helix' DNA-binding domain"/>
    <property type="match status" value="1"/>
</dbReference>
<evidence type="ECO:0000313" key="2">
    <source>
        <dbReference type="EMBL" id="TMV10100.1"/>
    </source>
</evidence>
<dbReference type="PANTHER" id="PTHR33164">
    <property type="entry name" value="TRANSCRIPTIONAL REGULATOR, MARR FAMILY"/>
    <property type="match status" value="1"/>
</dbReference>
<comment type="caution">
    <text evidence="2">The sequence shown here is derived from an EMBL/GenBank/DDBJ whole genome shotgun (WGS) entry which is preliminary data.</text>
</comment>
<sequence>MTQQQKELTALIREVRTAFNRLKSVAETLHADLEINPSMRAVLQALILKAPQTVPDIARAKGVSRQHVQKNMNALLEKGLVQAQDNPDHKRSGLYLPTPAGQELFAEIQAREDAPMAALAEALVAHDVAASARLLARLNDALETMMEKGH</sequence>
<keyword evidence="3" id="KW-1185">Reference proteome</keyword>
<dbReference type="InterPro" id="IPR036388">
    <property type="entry name" value="WH-like_DNA-bd_sf"/>
</dbReference>
<dbReference type="Gene3D" id="1.10.10.10">
    <property type="entry name" value="Winged helix-like DNA-binding domain superfamily/Winged helix DNA-binding domain"/>
    <property type="match status" value="1"/>
</dbReference>
<gene>
    <name evidence="2" type="ORF">FGK63_03285</name>
</gene>
<dbReference type="InterPro" id="IPR036390">
    <property type="entry name" value="WH_DNA-bd_sf"/>
</dbReference>
<protein>
    <submittedName>
        <fullName evidence="2">MarR family transcriptional regulator</fullName>
    </submittedName>
</protein>
<organism evidence="2 3">
    <name type="scientific">Ruegeria sediminis</name>
    <dbReference type="NCBI Taxonomy" id="2583820"/>
    <lineage>
        <taxon>Bacteria</taxon>
        <taxon>Pseudomonadati</taxon>
        <taxon>Pseudomonadota</taxon>
        <taxon>Alphaproteobacteria</taxon>
        <taxon>Rhodobacterales</taxon>
        <taxon>Roseobacteraceae</taxon>
        <taxon>Ruegeria</taxon>
    </lineage>
</organism>
<dbReference type="PROSITE" id="PS50995">
    <property type="entry name" value="HTH_MARR_2"/>
    <property type="match status" value="1"/>
</dbReference>
<reference evidence="2 3" key="1">
    <citation type="submission" date="2019-05" db="EMBL/GenBank/DDBJ databases">
        <title>Ruegeria sp. nov., isolated from tidal flat.</title>
        <authorList>
            <person name="Kim W."/>
        </authorList>
    </citation>
    <scope>NUCLEOTIDE SEQUENCE [LARGE SCALE GENOMIC DNA]</scope>
    <source>
        <strain evidence="2 3">CAU 1488</strain>
    </source>
</reference>
<feature type="domain" description="HTH marR-type" evidence="1">
    <location>
        <begin position="5"/>
        <end position="140"/>
    </location>
</feature>
<dbReference type="EMBL" id="VCPD01000001">
    <property type="protein sequence ID" value="TMV10100.1"/>
    <property type="molecule type" value="Genomic_DNA"/>
</dbReference>
<dbReference type="InterPro" id="IPR000835">
    <property type="entry name" value="HTH_MarR-typ"/>
</dbReference>
<dbReference type="PANTHER" id="PTHR33164:SF99">
    <property type="entry name" value="MARR FAMILY REGULATORY PROTEIN"/>
    <property type="match status" value="1"/>
</dbReference>
<evidence type="ECO:0000313" key="3">
    <source>
        <dbReference type="Proteomes" id="UP001193035"/>
    </source>
</evidence>
<evidence type="ECO:0000259" key="1">
    <source>
        <dbReference type="PROSITE" id="PS50995"/>
    </source>
</evidence>
<dbReference type="Proteomes" id="UP001193035">
    <property type="component" value="Unassembled WGS sequence"/>
</dbReference>
<accession>A0ABY2X3Y3</accession>